<dbReference type="AlphaFoldDB" id="A0A0K8NWE6"/>
<evidence type="ECO:0000256" key="6">
    <source>
        <dbReference type="ARBA" id="ARBA00022679"/>
    </source>
</evidence>
<evidence type="ECO:0000259" key="12">
    <source>
        <dbReference type="Pfam" id="PF06974"/>
    </source>
</evidence>
<evidence type="ECO:0000256" key="5">
    <source>
        <dbReference type="ARBA" id="ARBA00022516"/>
    </source>
</evidence>
<dbReference type="SUPFAM" id="SSF52777">
    <property type="entry name" value="CoA-dependent acyltransferases"/>
    <property type="match status" value="1"/>
</dbReference>
<keyword evidence="8" id="KW-0443">Lipid metabolism</keyword>
<reference evidence="13 14" key="2">
    <citation type="journal article" date="2016" name="Science">
        <title>A bacterium that degrades and assimilates poly(ethylene terephthalate).</title>
        <authorList>
            <person name="Yoshida S."/>
            <person name="Hiraga K."/>
            <person name="Takehana T."/>
            <person name="Taniguchi I."/>
            <person name="Yamaji H."/>
            <person name="Maeda Y."/>
            <person name="Toyohara K."/>
            <person name="Miyamoto K."/>
            <person name="Kimura Y."/>
            <person name="Oda K."/>
        </authorList>
    </citation>
    <scope>NUCLEOTIDE SEQUENCE [LARGE SCALE GENOMIC DNA]</scope>
    <source>
        <strain evidence="14">NBRC 110686 / TISTR 2288 / 201-F6</strain>
    </source>
</reference>
<evidence type="ECO:0000256" key="7">
    <source>
        <dbReference type="ARBA" id="ARBA00022798"/>
    </source>
</evidence>
<comment type="catalytic activity">
    <reaction evidence="10">
        <text>an acyl-CoA + a 1,2-diacyl-sn-glycerol = a triacyl-sn-glycerol + CoA</text>
        <dbReference type="Rhea" id="RHEA:10868"/>
        <dbReference type="ChEBI" id="CHEBI:17815"/>
        <dbReference type="ChEBI" id="CHEBI:57287"/>
        <dbReference type="ChEBI" id="CHEBI:58342"/>
        <dbReference type="ChEBI" id="CHEBI:64615"/>
        <dbReference type="EC" id="2.3.1.20"/>
    </reaction>
</comment>
<evidence type="ECO:0000256" key="1">
    <source>
        <dbReference type="ARBA" id="ARBA00004771"/>
    </source>
</evidence>
<evidence type="ECO:0000256" key="3">
    <source>
        <dbReference type="ARBA" id="ARBA00009587"/>
    </source>
</evidence>
<keyword evidence="14" id="KW-1185">Reference proteome</keyword>
<dbReference type="GO" id="GO:0019432">
    <property type="term" value="P:triglyceride biosynthetic process"/>
    <property type="evidence" value="ECO:0007669"/>
    <property type="project" value="UniProtKB-UniPathway"/>
</dbReference>
<dbReference type="PANTHER" id="PTHR31650">
    <property type="entry name" value="O-ACYLTRANSFERASE (WSD1-LIKE) FAMILY PROTEIN"/>
    <property type="match status" value="1"/>
</dbReference>
<dbReference type="GO" id="GO:0051701">
    <property type="term" value="P:biological process involved in interaction with host"/>
    <property type="evidence" value="ECO:0007669"/>
    <property type="project" value="TreeGrafter"/>
</dbReference>
<gene>
    <name evidence="13" type="ORF">ISF6_5425</name>
</gene>
<reference evidence="14" key="1">
    <citation type="submission" date="2015-07" db="EMBL/GenBank/DDBJ databases">
        <title>Discovery of a poly(ethylene terephthalate assimilation.</title>
        <authorList>
            <person name="Yoshida S."/>
            <person name="Hiraga K."/>
            <person name="Takehana T."/>
            <person name="Taniguchi I."/>
            <person name="Yamaji H."/>
            <person name="Maeda Y."/>
            <person name="Toyohara K."/>
            <person name="Miyamoto K."/>
            <person name="Kimura Y."/>
            <person name="Oda K."/>
        </authorList>
    </citation>
    <scope>NUCLEOTIDE SEQUENCE [LARGE SCALE GENOMIC DNA]</scope>
    <source>
        <strain evidence="14">NBRC 110686 / TISTR 2288 / 201-F6</strain>
    </source>
</reference>
<dbReference type="GO" id="GO:0004144">
    <property type="term" value="F:diacylglycerol O-acyltransferase activity"/>
    <property type="evidence" value="ECO:0007669"/>
    <property type="project" value="UniProtKB-EC"/>
</dbReference>
<feature type="domain" description="O-acyltransferase WSD1-like N-terminal" evidence="11">
    <location>
        <begin position="13"/>
        <end position="304"/>
    </location>
</feature>
<dbReference type="InterPro" id="IPR014292">
    <property type="entry name" value="Acyl_transf_WS/DGAT"/>
</dbReference>
<keyword evidence="9" id="KW-0012">Acyltransferase</keyword>
<evidence type="ECO:0000256" key="10">
    <source>
        <dbReference type="ARBA" id="ARBA00048109"/>
    </source>
</evidence>
<proteinExistence type="inferred from homology"/>
<dbReference type="GO" id="GO:0071731">
    <property type="term" value="P:response to nitric oxide"/>
    <property type="evidence" value="ECO:0007669"/>
    <property type="project" value="TreeGrafter"/>
</dbReference>
<dbReference type="STRING" id="1547922.ISF6_5425"/>
<dbReference type="UniPathway" id="UPA00282"/>
<evidence type="ECO:0000313" key="14">
    <source>
        <dbReference type="Proteomes" id="UP000037660"/>
    </source>
</evidence>
<dbReference type="GO" id="GO:0001666">
    <property type="term" value="P:response to hypoxia"/>
    <property type="evidence" value="ECO:0007669"/>
    <property type="project" value="TreeGrafter"/>
</dbReference>
<dbReference type="NCBIfam" id="TIGR02946">
    <property type="entry name" value="acyl_WS_DGAT"/>
    <property type="match status" value="1"/>
</dbReference>
<dbReference type="InterPro" id="IPR004255">
    <property type="entry name" value="O-acyltransferase_WSD1_N"/>
</dbReference>
<name>A0A0K8NWE6_PISS1</name>
<dbReference type="EC" id="2.3.1.20" evidence="4"/>
<keyword evidence="5" id="KW-0444">Lipid biosynthesis</keyword>
<comment type="pathway">
    <text evidence="1">Glycerolipid metabolism; triacylglycerol biosynthesis.</text>
</comment>
<dbReference type="GO" id="GO:0005886">
    <property type="term" value="C:plasma membrane"/>
    <property type="evidence" value="ECO:0007669"/>
    <property type="project" value="TreeGrafter"/>
</dbReference>
<comment type="similarity">
    <text evidence="3">Belongs to the long-chain O-acyltransferase family.</text>
</comment>
<sequence>MHLRSGKVAMKQLSGLDAVFLHLETPQMPMHVGALHLFERAPGTRGRFAAALRRHVASRLPIAPPLRRRLVPMPLNLANPAWEPAVPDLAWHVVEHRLPAGSGLAELEALVGRLHPVLLDRERPLWRFHVIEGLAPGPDRRRRVALYTQLHHAAVDGQAAVALAQALLDTTPEPRDVAVAARPARRFRLGTPQLLGGLLSNELRQVGGLIKAVPGSAVALGQMARQGLGGLAGSAVQRLRALLRPPAEAAAGASRAVVGNLGLAPRTPFNASVTETRAFATVGLPLRELKLLRKALDASLNDVVMMVCSGALRHWFLQAAAQGRPGLPRRSLVAAVPVSLRAAGDATANNQAAMTLVKLGTHLADRAERVAYLRAASASMKQNLGSIKTLMPLDFPSLGLPWLLGTATRLAGRTRLAERIPPVANVVISNVPGPGFPLYLAGARMLSNHPASIVVHGLALNITVQTYDQSLDVGLMACGRAMPDVQVLAAAMREELEALLQWASA</sequence>
<comment type="pathway">
    <text evidence="2">Lipid metabolism.</text>
</comment>
<keyword evidence="7" id="KW-0319">Glycerol metabolism</keyword>
<dbReference type="InterPro" id="IPR009721">
    <property type="entry name" value="O-acyltransferase_WSD1_C"/>
</dbReference>
<evidence type="ECO:0000256" key="4">
    <source>
        <dbReference type="ARBA" id="ARBA00013244"/>
    </source>
</evidence>
<dbReference type="InterPro" id="IPR045034">
    <property type="entry name" value="O-acyltransferase_WSD1-like"/>
</dbReference>
<evidence type="ECO:0000259" key="11">
    <source>
        <dbReference type="Pfam" id="PF03007"/>
    </source>
</evidence>
<evidence type="ECO:0000256" key="9">
    <source>
        <dbReference type="ARBA" id="ARBA00023315"/>
    </source>
</evidence>
<dbReference type="PANTHER" id="PTHR31650:SF1">
    <property type="entry name" value="WAX ESTER SYNTHASE_DIACYLGLYCEROL ACYLTRANSFERASE 4-RELATED"/>
    <property type="match status" value="1"/>
</dbReference>
<feature type="domain" description="O-acyltransferase WSD1 C-terminal" evidence="12">
    <location>
        <begin position="350"/>
        <end position="499"/>
    </location>
</feature>
<dbReference type="Pfam" id="PF03007">
    <property type="entry name" value="WS_DGAT_cat"/>
    <property type="match status" value="1"/>
</dbReference>
<accession>A0A0K8NWE6</accession>
<evidence type="ECO:0000256" key="2">
    <source>
        <dbReference type="ARBA" id="ARBA00005189"/>
    </source>
</evidence>
<protein>
    <recommendedName>
        <fullName evidence="4">diacylglycerol O-acyltransferase</fullName>
        <ecNumber evidence="4">2.3.1.20</ecNumber>
    </recommendedName>
</protein>
<evidence type="ECO:0000313" key="13">
    <source>
        <dbReference type="EMBL" id="GAP34717.1"/>
    </source>
</evidence>
<dbReference type="Pfam" id="PF06974">
    <property type="entry name" value="WS_DGAT_C"/>
    <property type="match status" value="1"/>
</dbReference>
<organism evidence="13 14">
    <name type="scientific">Piscinibacter sakaiensis</name>
    <name type="common">Ideonella sakaiensis</name>
    <dbReference type="NCBI Taxonomy" id="1547922"/>
    <lineage>
        <taxon>Bacteria</taxon>
        <taxon>Pseudomonadati</taxon>
        <taxon>Pseudomonadota</taxon>
        <taxon>Betaproteobacteria</taxon>
        <taxon>Burkholderiales</taxon>
        <taxon>Sphaerotilaceae</taxon>
        <taxon>Piscinibacter</taxon>
    </lineage>
</organism>
<comment type="caution">
    <text evidence="13">The sequence shown here is derived from an EMBL/GenBank/DDBJ whole genome shotgun (WGS) entry which is preliminary data.</text>
</comment>
<dbReference type="Proteomes" id="UP000037660">
    <property type="component" value="Unassembled WGS sequence"/>
</dbReference>
<keyword evidence="6" id="KW-0808">Transferase</keyword>
<evidence type="ECO:0000256" key="8">
    <source>
        <dbReference type="ARBA" id="ARBA00023098"/>
    </source>
</evidence>
<dbReference type="GO" id="GO:0006071">
    <property type="term" value="P:glycerol metabolic process"/>
    <property type="evidence" value="ECO:0007669"/>
    <property type="project" value="UniProtKB-KW"/>
</dbReference>
<dbReference type="EMBL" id="BBYR01000009">
    <property type="protein sequence ID" value="GAP34717.1"/>
    <property type="molecule type" value="Genomic_DNA"/>
</dbReference>